<dbReference type="GO" id="GO:0005524">
    <property type="term" value="F:ATP binding"/>
    <property type="evidence" value="ECO:0007669"/>
    <property type="project" value="UniProtKB-UniRule"/>
</dbReference>
<comment type="similarity">
    <text evidence="7">Belongs to the PDK/BCKDK protein kinase family.</text>
</comment>
<dbReference type="SUPFAM" id="SSF69012">
    <property type="entry name" value="alpha-ketoacid dehydrogenase kinase, N-terminal domain"/>
    <property type="match status" value="1"/>
</dbReference>
<dbReference type="InterPro" id="IPR018955">
    <property type="entry name" value="BCDHK/PDK_N"/>
</dbReference>
<keyword evidence="7" id="KW-0496">Mitochondrion</keyword>
<dbReference type="Pfam" id="PF10436">
    <property type="entry name" value="BCDHK_Adom3"/>
    <property type="match status" value="1"/>
</dbReference>
<dbReference type="PANTHER" id="PTHR11947:SF22">
    <property type="entry name" value="[PYRUVATE DEHYDROGENASE (ACETYL-TRANSFERRING)] KINASE ISOZYME 4, MITOCHONDRIAL"/>
    <property type="match status" value="1"/>
</dbReference>
<dbReference type="PANTHER" id="PTHR11947">
    <property type="entry name" value="PYRUVATE DEHYDROGENASE KINASE"/>
    <property type="match status" value="1"/>
</dbReference>
<evidence type="ECO:0000259" key="8">
    <source>
        <dbReference type="Pfam" id="PF10436"/>
    </source>
</evidence>
<keyword evidence="4 7" id="KW-0418">Kinase</keyword>
<evidence type="ECO:0000256" key="5">
    <source>
        <dbReference type="ARBA" id="ARBA00022840"/>
    </source>
</evidence>
<dbReference type="GO" id="GO:0005759">
    <property type="term" value="C:mitochondrial matrix"/>
    <property type="evidence" value="ECO:0007669"/>
    <property type="project" value="UniProtKB-SubCell"/>
</dbReference>
<reference evidence="9" key="1">
    <citation type="submission" date="2025-08" db="UniProtKB">
        <authorList>
            <consortium name="Ensembl"/>
        </authorList>
    </citation>
    <scope>IDENTIFICATION</scope>
</reference>
<proteinExistence type="inferred from homology"/>
<evidence type="ECO:0000256" key="1">
    <source>
        <dbReference type="ARBA" id="ARBA00004305"/>
    </source>
</evidence>
<comment type="subcellular location">
    <subcellularLocation>
        <location evidence="1 7">Mitochondrion matrix</location>
    </subcellularLocation>
</comment>
<name>A0A8C2H3M3_CYPCA</name>
<sequence>ITSFAFLRQELPVRLANILKEIYILPERLVNTSSVQLVKSWYMQSLMELVEFH</sequence>
<dbReference type="Gene3D" id="1.20.140.20">
    <property type="entry name" value="Alpha-ketoacid/pyruvate dehydrogenase kinase, N-terminal domain"/>
    <property type="match status" value="1"/>
</dbReference>
<dbReference type="AlphaFoldDB" id="A0A8C2H3M3"/>
<feature type="domain" description="Branched-chain alpha-ketoacid dehydrogenase kinase/Pyruvate dehydrogenase kinase N-terminal" evidence="8">
    <location>
        <begin position="1"/>
        <end position="52"/>
    </location>
</feature>
<evidence type="ECO:0000256" key="3">
    <source>
        <dbReference type="ARBA" id="ARBA00022741"/>
    </source>
</evidence>
<evidence type="ECO:0000256" key="4">
    <source>
        <dbReference type="ARBA" id="ARBA00022777"/>
    </source>
</evidence>
<dbReference type="Proteomes" id="UP000694701">
    <property type="component" value="Unplaced"/>
</dbReference>
<organism evidence="9 10">
    <name type="scientific">Cyprinus carpio</name>
    <name type="common">Common carp</name>
    <dbReference type="NCBI Taxonomy" id="7962"/>
    <lineage>
        <taxon>Eukaryota</taxon>
        <taxon>Metazoa</taxon>
        <taxon>Chordata</taxon>
        <taxon>Craniata</taxon>
        <taxon>Vertebrata</taxon>
        <taxon>Euteleostomi</taxon>
        <taxon>Actinopterygii</taxon>
        <taxon>Neopterygii</taxon>
        <taxon>Teleostei</taxon>
        <taxon>Ostariophysi</taxon>
        <taxon>Cypriniformes</taxon>
        <taxon>Cyprinidae</taxon>
        <taxon>Cyprininae</taxon>
        <taxon>Cyprinus</taxon>
    </lineage>
</organism>
<evidence type="ECO:0000313" key="10">
    <source>
        <dbReference type="Proteomes" id="UP000694701"/>
    </source>
</evidence>
<keyword evidence="2 7" id="KW-0808">Transferase</keyword>
<dbReference type="Ensembl" id="ENSCCRT00020017830.1">
    <property type="protein sequence ID" value="ENSCCRP00020016213.1"/>
    <property type="gene ID" value="ENSCCRG00020007782.1"/>
</dbReference>
<dbReference type="InterPro" id="IPR036784">
    <property type="entry name" value="AK/P_DHK_N_sf"/>
</dbReference>
<evidence type="ECO:0000313" key="9">
    <source>
        <dbReference type="Ensembl" id="ENSCCRP00020016213.1"/>
    </source>
</evidence>
<accession>A0A8C2H3M3</accession>
<dbReference type="GO" id="GO:0010906">
    <property type="term" value="P:regulation of glucose metabolic process"/>
    <property type="evidence" value="ECO:0007669"/>
    <property type="project" value="TreeGrafter"/>
</dbReference>
<evidence type="ECO:0000256" key="2">
    <source>
        <dbReference type="ARBA" id="ARBA00022679"/>
    </source>
</evidence>
<keyword evidence="5 7" id="KW-0067">ATP-binding</keyword>
<dbReference type="EC" id="2.7.11.-" evidence="7"/>
<dbReference type="GO" id="GO:0004740">
    <property type="term" value="F:pyruvate dehydrogenase (acetyl-transferring) kinase activity"/>
    <property type="evidence" value="ECO:0007669"/>
    <property type="project" value="TreeGrafter"/>
</dbReference>
<dbReference type="InterPro" id="IPR039028">
    <property type="entry name" value="BCKD/PDK"/>
</dbReference>
<protein>
    <recommendedName>
        <fullName evidence="7">Protein-serine/threonine kinase</fullName>
        <ecNumber evidence="7">2.7.11.-</ecNumber>
    </recommendedName>
</protein>
<evidence type="ECO:0000256" key="7">
    <source>
        <dbReference type="RuleBase" id="RU366032"/>
    </source>
</evidence>
<keyword evidence="6" id="KW-0809">Transit peptide</keyword>
<evidence type="ECO:0000256" key="6">
    <source>
        <dbReference type="ARBA" id="ARBA00022946"/>
    </source>
</evidence>
<keyword evidence="3 7" id="KW-0547">Nucleotide-binding</keyword>